<dbReference type="RefSeq" id="WP_138646025.1">
    <property type="nucleotide sequence ID" value="NZ_VCKW01000074.1"/>
</dbReference>
<proteinExistence type="predicted"/>
<gene>
    <name evidence="2" type="ORF">ETD83_16570</name>
</gene>
<feature type="compositionally biased region" description="Low complexity" evidence="1">
    <location>
        <begin position="186"/>
        <end position="196"/>
    </location>
</feature>
<reference evidence="2 3" key="1">
    <citation type="submission" date="2019-05" db="EMBL/GenBank/DDBJ databases">
        <title>Draft genome sequence of Actinomadura sp. 14C53.</title>
        <authorList>
            <person name="Saricaoglu S."/>
            <person name="Isik K."/>
        </authorList>
    </citation>
    <scope>NUCLEOTIDE SEQUENCE [LARGE SCALE GENOMIC DNA]</scope>
    <source>
        <strain evidence="2 3">14C53</strain>
    </source>
</reference>
<accession>A0A5C4JDZ3</accession>
<evidence type="ECO:0000313" key="3">
    <source>
        <dbReference type="Proteomes" id="UP000309174"/>
    </source>
</evidence>
<comment type="caution">
    <text evidence="2">The sequence shown here is derived from an EMBL/GenBank/DDBJ whole genome shotgun (WGS) entry which is preliminary data.</text>
</comment>
<dbReference type="Proteomes" id="UP000309174">
    <property type="component" value="Unassembled WGS sequence"/>
</dbReference>
<name>A0A5C4JDZ3_9ACTN</name>
<protein>
    <submittedName>
        <fullName evidence="2">Uncharacterized protein</fullName>
    </submittedName>
</protein>
<sequence length="352" mass="38259">MASAKGATGYWARQHELRLILCLVNDQSPDGALRLRGHEFKASSGHIRRLISESVGLGLLTSSACELYGWRPRQSIVANFDVLPVGFQKYKKAGVRPDLLYALPGGGYVAGEARGQSSKACVSPPSKAQLKRLNKLLTWSDRHQHPFFMSWSHLTAKRTVVDFFDYRLHEGERHDPRDRSRDELLTGTPTATGPGPDQSDSSFGGGKPPDEGMPGLSPSAGPRRASRGRPQADPVQPGLLGQHSSRRILEGEAYLFETAPAMTGDRGHLLDRQLRGAWTHLDLLGPTGTYFFLGVLDRGFTETEAAQLSRPLDLGREIEAGVSGRLVAAVTHTASASPPPLSRLEEALVMPS</sequence>
<dbReference type="OrthoDB" id="3318461at2"/>
<evidence type="ECO:0000313" key="2">
    <source>
        <dbReference type="EMBL" id="TMR00541.1"/>
    </source>
</evidence>
<keyword evidence="3" id="KW-1185">Reference proteome</keyword>
<evidence type="ECO:0000256" key="1">
    <source>
        <dbReference type="SAM" id="MobiDB-lite"/>
    </source>
</evidence>
<feature type="compositionally biased region" description="Basic and acidic residues" evidence="1">
    <location>
        <begin position="173"/>
        <end position="184"/>
    </location>
</feature>
<organism evidence="2 3">
    <name type="scientific">Actinomadura soli</name>
    <dbReference type="NCBI Taxonomy" id="2508997"/>
    <lineage>
        <taxon>Bacteria</taxon>
        <taxon>Bacillati</taxon>
        <taxon>Actinomycetota</taxon>
        <taxon>Actinomycetes</taxon>
        <taxon>Streptosporangiales</taxon>
        <taxon>Thermomonosporaceae</taxon>
        <taxon>Actinomadura</taxon>
    </lineage>
</organism>
<feature type="region of interest" description="Disordered" evidence="1">
    <location>
        <begin position="173"/>
        <end position="244"/>
    </location>
</feature>
<dbReference type="EMBL" id="VCKW01000074">
    <property type="protein sequence ID" value="TMR00541.1"/>
    <property type="molecule type" value="Genomic_DNA"/>
</dbReference>
<dbReference type="AlphaFoldDB" id="A0A5C4JDZ3"/>